<evidence type="ECO:0000313" key="2">
    <source>
        <dbReference type="Proteomes" id="UP001279410"/>
    </source>
</evidence>
<reference evidence="1" key="1">
    <citation type="submission" date="2022-08" db="EMBL/GenBank/DDBJ databases">
        <title>Genome sequencing of akame (Lates japonicus).</title>
        <authorList>
            <person name="Hashiguchi Y."/>
            <person name="Takahashi H."/>
        </authorList>
    </citation>
    <scope>NUCLEOTIDE SEQUENCE</scope>
    <source>
        <strain evidence="1">Kochi</strain>
    </source>
</reference>
<dbReference type="PANTHER" id="PTHR15592">
    <property type="entry name" value="MATRIN 3/NUCLEAR PROTEIN 220-RELATED"/>
    <property type="match status" value="1"/>
</dbReference>
<sequence length="169" mass="18705">IHRSDHSEVGTALRWLTGSGQPIRARFLQLLVQEDAVEDSHRIPPSPVVHVRGLCDAVVEADLVEALDKFGNIWKLQGLTHTDAKIKALMPFNQALVEFDSVESADRCVSCGTREAVYIAEQQAFFNFSTSQRITRPTSADDPTSGNKVLLLSIQNPLYPITTDVLYTV</sequence>
<dbReference type="EMBL" id="BRZM01004743">
    <property type="protein sequence ID" value="GLD59326.1"/>
    <property type="molecule type" value="Genomic_DNA"/>
</dbReference>
<dbReference type="InterPro" id="IPR012677">
    <property type="entry name" value="Nucleotide-bd_a/b_plait_sf"/>
</dbReference>
<dbReference type="AlphaFoldDB" id="A0AAD3R8S1"/>
<keyword evidence="1" id="KW-0687">Ribonucleoprotein</keyword>
<dbReference type="GO" id="GO:1990904">
    <property type="term" value="C:ribonucleoprotein complex"/>
    <property type="evidence" value="ECO:0007669"/>
    <property type="project" value="UniProtKB-KW"/>
</dbReference>
<organism evidence="1 2">
    <name type="scientific">Lates japonicus</name>
    <name type="common">Japanese lates</name>
    <dbReference type="NCBI Taxonomy" id="270547"/>
    <lineage>
        <taxon>Eukaryota</taxon>
        <taxon>Metazoa</taxon>
        <taxon>Chordata</taxon>
        <taxon>Craniata</taxon>
        <taxon>Vertebrata</taxon>
        <taxon>Euteleostomi</taxon>
        <taxon>Actinopterygii</taxon>
        <taxon>Neopterygii</taxon>
        <taxon>Teleostei</taxon>
        <taxon>Neoteleostei</taxon>
        <taxon>Acanthomorphata</taxon>
        <taxon>Carangaria</taxon>
        <taxon>Carangaria incertae sedis</taxon>
        <taxon>Centropomidae</taxon>
        <taxon>Lates</taxon>
    </lineage>
</organism>
<dbReference type="Gene3D" id="3.30.70.330">
    <property type="match status" value="1"/>
</dbReference>
<dbReference type="InterPro" id="IPR035979">
    <property type="entry name" value="RBD_domain_sf"/>
</dbReference>
<keyword evidence="2" id="KW-1185">Reference proteome</keyword>
<gene>
    <name evidence="1" type="ORF">AKAME5_002891900</name>
</gene>
<proteinExistence type="predicted"/>
<dbReference type="SUPFAM" id="SSF54928">
    <property type="entry name" value="RNA-binding domain, RBD"/>
    <property type="match status" value="1"/>
</dbReference>
<dbReference type="GO" id="GO:0003676">
    <property type="term" value="F:nucleic acid binding"/>
    <property type="evidence" value="ECO:0007669"/>
    <property type="project" value="InterPro"/>
</dbReference>
<name>A0AAD3R8S1_LATJO</name>
<feature type="non-terminal residue" evidence="1">
    <location>
        <position position="1"/>
    </location>
</feature>
<accession>A0AAD3R8S1</accession>
<dbReference type="Proteomes" id="UP001279410">
    <property type="component" value="Unassembled WGS sequence"/>
</dbReference>
<comment type="caution">
    <text evidence="1">The sequence shown here is derived from an EMBL/GenBank/DDBJ whole genome shotgun (WGS) entry which is preliminary data.</text>
</comment>
<protein>
    <submittedName>
        <fullName evidence="1">Heterogeneous nuclear ribonucleoprotein L-like protein</fullName>
    </submittedName>
</protein>
<evidence type="ECO:0000313" key="1">
    <source>
        <dbReference type="EMBL" id="GLD59326.1"/>
    </source>
</evidence>